<evidence type="ECO:0000259" key="1">
    <source>
        <dbReference type="Pfam" id="PF12680"/>
    </source>
</evidence>
<protein>
    <submittedName>
        <fullName evidence="2">Nuclear transport factor 2 family protein</fullName>
    </submittedName>
</protein>
<comment type="caution">
    <text evidence="2">The sequence shown here is derived from an EMBL/GenBank/DDBJ whole genome shotgun (WGS) entry which is preliminary data.</text>
</comment>
<accession>A0AA41X3U4</accession>
<dbReference type="Pfam" id="PF12680">
    <property type="entry name" value="SnoaL_2"/>
    <property type="match status" value="1"/>
</dbReference>
<dbReference type="InterPro" id="IPR032710">
    <property type="entry name" value="NTF2-like_dom_sf"/>
</dbReference>
<keyword evidence="3" id="KW-1185">Reference proteome</keyword>
<dbReference type="Gene3D" id="3.10.450.50">
    <property type="match status" value="1"/>
</dbReference>
<dbReference type="CDD" id="cd00531">
    <property type="entry name" value="NTF2_like"/>
    <property type="match status" value="1"/>
</dbReference>
<dbReference type="AlphaFoldDB" id="A0AA41X3U4"/>
<evidence type="ECO:0000313" key="3">
    <source>
        <dbReference type="Proteomes" id="UP001165413"/>
    </source>
</evidence>
<dbReference type="Proteomes" id="UP001165413">
    <property type="component" value="Unassembled WGS sequence"/>
</dbReference>
<reference evidence="2" key="1">
    <citation type="submission" date="2022-07" db="EMBL/GenBank/DDBJ databases">
        <title>Characterization of the Novel Bacterium Alteromonas immobilis LMIT006 and Alteromonas gregis LMIT007.</title>
        <authorList>
            <person name="Lin X."/>
        </authorList>
    </citation>
    <scope>NUCLEOTIDE SEQUENCE</scope>
    <source>
        <strain evidence="2">LMIT007</strain>
    </source>
</reference>
<dbReference type="InterPro" id="IPR037401">
    <property type="entry name" value="SnoaL-like"/>
</dbReference>
<dbReference type="EMBL" id="JANATA010000013">
    <property type="protein sequence ID" value="MCP3428983.1"/>
    <property type="molecule type" value="Genomic_DNA"/>
</dbReference>
<sequence length="149" mass="16987">MTVIENFKKFYSSLSLEDLPLLKEIYSDDIVLVDPVGSHQGLEQLTQYFTHLLTNNNQCDFVIHTIGQVQVEEVQPTDVALYSVTWTMSFATPALKNGQTIHVAGMSQLKIIDNKIVHHQDFYDLGQMVYEHIPLLGTIVKKIKGRLRQ</sequence>
<organism evidence="2 3">
    <name type="scientific">Opacimonas viscosa</name>
    <dbReference type="NCBI Taxonomy" id="2961944"/>
    <lineage>
        <taxon>Bacteria</taxon>
        <taxon>Pseudomonadati</taxon>
        <taxon>Pseudomonadota</taxon>
        <taxon>Gammaproteobacteria</taxon>
        <taxon>Alteromonadales</taxon>
        <taxon>Alteromonadaceae</taxon>
        <taxon>Opacimonas</taxon>
    </lineage>
</organism>
<dbReference type="SUPFAM" id="SSF54427">
    <property type="entry name" value="NTF2-like"/>
    <property type="match status" value="1"/>
</dbReference>
<proteinExistence type="predicted"/>
<evidence type="ECO:0000313" key="2">
    <source>
        <dbReference type="EMBL" id="MCP3428983.1"/>
    </source>
</evidence>
<dbReference type="RefSeq" id="WP_254100811.1">
    <property type="nucleotide sequence ID" value="NZ_JANATA010000013.1"/>
</dbReference>
<name>A0AA41X3U4_9ALTE</name>
<gene>
    <name evidence="2" type="ORF">NLF92_08490</name>
</gene>
<feature type="domain" description="SnoaL-like" evidence="1">
    <location>
        <begin position="8"/>
        <end position="119"/>
    </location>
</feature>